<gene>
    <name evidence="1" type="ORF">A2494_04040</name>
</gene>
<reference evidence="1 2" key="1">
    <citation type="journal article" date="2016" name="Nat. Commun.">
        <title>Thousands of microbial genomes shed light on interconnected biogeochemical processes in an aquifer system.</title>
        <authorList>
            <person name="Anantharaman K."/>
            <person name="Brown C.T."/>
            <person name="Hug L.A."/>
            <person name="Sharon I."/>
            <person name="Castelle C.J."/>
            <person name="Probst A.J."/>
            <person name="Thomas B.C."/>
            <person name="Singh A."/>
            <person name="Wilkins M.J."/>
            <person name="Karaoz U."/>
            <person name="Brodie E.L."/>
            <person name="Williams K.H."/>
            <person name="Hubbard S.S."/>
            <person name="Banfield J.F."/>
        </authorList>
    </citation>
    <scope>NUCLEOTIDE SEQUENCE [LARGE SCALE GENOMIC DNA]</scope>
</reference>
<accession>A0A1G2DV40</accession>
<evidence type="ECO:0000313" key="1">
    <source>
        <dbReference type="EMBL" id="OGZ16821.1"/>
    </source>
</evidence>
<organism evidence="1 2">
    <name type="scientific">Candidatus Lloydbacteria bacterium RIFOXYC12_FULL_46_25</name>
    <dbReference type="NCBI Taxonomy" id="1798670"/>
    <lineage>
        <taxon>Bacteria</taxon>
        <taxon>Candidatus Lloydiibacteriota</taxon>
    </lineage>
</organism>
<proteinExistence type="predicted"/>
<protein>
    <submittedName>
        <fullName evidence="1">Uncharacterized protein</fullName>
    </submittedName>
</protein>
<dbReference type="Proteomes" id="UP000178106">
    <property type="component" value="Unassembled WGS sequence"/>
</dbReference>
<evidence type="ECO:0000313" key="2">
    <source>
        <dbReference type="Proteomes" id="UP000178106"/>
    </source>
</evidence>
<dbReference type="AlphaFoldDB" id="A0A1G2DV40"/>
<name>A0A1G2DV40_9BACT</name>
<dbReference type="EMBL" id="MHLU01000161">
    <property type="protein sequence ID" value="OGZ16821.1"/>
    <property type="molecule type" value="Genomic_DNA"/>
</dbReference>
<sequence>MTRPKATLAALLITAIGLLLPSCRTIDSKPCAFVSDRDDIYRKQIVEIKRLDIPAEVDSAFKNGDERLLAVMEDGITIPGKPDNYKHAGLRIIPNTTDAPSSTTEQELQRVAYNYAKQYNQLMISKIKSK</sequence>
<comment type="caution">
    <text evidence="1">The sequence shown here is derived from an EMBL/GenBank/DDBJ whole genome shotgun (WGS) entry which is preliminary data.</text>
</comment>